<feature type="chain" id="PRO_5009308227" evidence="1">
    <location>
        <begin position="21"/>
        <end position="132"/>
    </location>
</feature>
<feature type="domain" description="C6" evidence="2">
    <location>
        <begin position="39"/>
        <end position="128"/>
    </location>
</feature>
<evidence type="ECO:0000259" key="2">
    <source>
        <dbReference type="SMART" id="SM01048"/>
    </source>
</evidence>
<feature type="signal peptide" evidence="1">
    <location>
        <begin position="1"/>
        <end position="20"/>
    </location>
</feature>
<keyword evidence="1" id="KW-0732">Signal</keyword>
<reference evidence="4" key="1">
    <citation type="submission" date="2016-11" db="UniProtKB">
        <authorList>
            <consortium name="WormBaseParasite"/>
        </authorList>
    </citation>
    <scope>IDENTIFICATION</scope>
</reference>
<dbReference type="Pfam" id="PF01681">
    <property type="entry name" value="C6"/>
    <property type="match status" value="1"/>
</dbReference>
<dbReference type="AlphaFoldDB" id="A0A1I7U0G2"/>
<keyword evidence="3" id="KW-1185">Reference proteome</keyword>
<dbReference type="WBParaSite" id="Csp11.Scaffold629.g13618.t1">
    <property type="protein sequence ID" value="Csp11.Scaffold629.g13618.t1"/>
    <property type="gene ID" value="Csp11.Scaffold629.g13618"/>
</dbReference>
<dbReference type="PANTHER" id="PTHR21629:SF5">
    <property type="entry name" value="C6 DOMAIN-CONTAINING PROTEIN"/>
    <property type="match status" value="1"/>
</dbReference>
<evidence type="ECO:0000313" key="3">
    <source>
        <dbReference type="Proteomes" id="UP000095282"/>
    </source>
</evidence>
<dbReference type="SMART" id="SM01048">
    <property type="entry name" value="C6"/>
    <property type="match status" value="1"/>
</dbReference>
<sequence>MHSVLTHFLVFCFIWKIVDPCVATSAGGVATTTAAPSTCQSCLLSATEIINISEGTKDFTSDTIDTSGTCAIRTSVCDGFSATSQVLITFNYDQAGQNNGTGTATSVLICNDAGQWTKDGIVITAIECQSTP</sequence>
<dbReference type="Proteomes" id="UP000095282">
    <property type="component" value="Unplaced"/>
</dbReference>
<evidence type="ECO:0000313" key="4">
    <source>
        <dbReference type="WBParaSite" id="Csp11.Scaffold629.g13618.t1"/>
    </source>
</evidence>
<organism evidence="3 4">
    <name type="scientific">Caenorhabditis tropicalis</name>
    <dbReference type="NCBI Taxonomy" id="1561998"/>
    <lineage>
        <taxon>Eukaryota</taxon>
        <taxon>Metazoa</taxon>
        <taxon>Ecdysozoa</taxon>
        <taxon>Nematoda</taxon>
        <taxon>Chromadorea</taxon>
        <taxon>Rhabditida</taxon>
        <taxon>Rhabditina</taxon>
        <taxon>Rhabditomorpha</taxon>
        <taxon>Rhabditoidea</taxon>
        <taxon>Rhabditidae</taxon>
        <taxon>Peloderinae</taxon>
        <taxon>Caenorhabditis</taxon>
    </lineage>
</organism>
<dbReference type="PANTHER" id="PTHR21629">
    <property type="entry name" value="C6 DOMAIN-CONTAINING PROTEIN"/>
    <property type="match status" value="1"/>
</dbReference>
<accession>A0A1I7U0G2</accession>
<dbReference type="InterPro" id="IPR002601">
    <property type="entry name" value="C6_domain"/>
</dbReference>
<protein>
    <submittedName>
        <fullName evidence="4">C6 domain-containing protein</fullName>
    </submittedName>
</protein>
<evidence type="ECO:0000256" key="1">
    <source>
        <dbReference type="SAM" id="SignalP"/>
    </source>
</evidence>
<proteinExistence type="predicted"/>
<name>A0A1I7U0G2_9PELO</name>
<dbReference type="eggNOG" id="ENOG502THRD">
    <property type="taxonomic scope" value="Eukaryota"/>
</dbReference>